<feature type="compositionally biased region" description="Polar residues" evidence="1">
    <location>
        <begin position="1"/>
        <end position="21"/>
    </location>
</feature>
<accession>A0A0G0IHY0</accession>
<dbReference type="Proteomes" id="UP000034366">
    <property type="component" value="Unassembled WGS sequence"/>
</dbReference>
<comment type="caution">
    <text evidence="3">The sequence shown here is derived from an EMBL/GenBank/DDBJ whole genome shotgun (WGS) entry which is preliminary data.</text>
</comment>
<proteinExistence type="predicted"/>
<gene>
    <name evidence="3" type="ORF">US67_C0003G0016</name>
</gene>
<dbReference type="InterPro" id="IPR043719">
    <property type="entry name" value="DUF5660"/>
</dbReference>
<dbReference type="Pfam" id="PF18904">
    <property type="entry name" value="DUF5660"/>
    <property type="match status" value="1"/>
</dbReference>
<organism evidence="3 4">
    <name type="scientific">Candidatus Woesebacteria bacterium GW2011_GWD1_38_10</name>
    <dbReference type="NCBI Taxonomy" id="1618592"/>
    <lineage>
        <taxon>Bacteria</taxon>
        <taxon>Candidatus Woeseibacteriota</taxon>
    </lineage>
</organism>
<name>A0A0G0IHY0_9BACT</name>
<feature type="domain" description="DUF5660" evidence="2">
    <location>
        <begin position="107"/>
        <end position="213"/>
    </location>
</feature>
<dbReference type="AlphaFoldDB" id="A0A0G0IHY0"/>
<evidence type="ECO:0000313" key="3">
    <source>
        <dbReference type="EMBL" id="KKQ50600.1"/>
    </source>
</evidence>
<reference evidence="3 4" key="1">
    <citation type="journal article" date="2015" name="Nature">
        <title>rRNA introns, odd ribosomes, and small enigmatic genomes across a large radiation of phyla.</title>
        <authorList>
            <person name="Brown C.T."/>
            <person name="Hug L.A."/>
            <person name="Thomas B.C."/>
            <person name="Sharon I."/>
            <person name="Castelle C.J."/>
            <person name="Singh A."/>
            <person name="Wilkins M.J."/>
            <person name="Williams K.H."/>
            <person name="Banfield J.F."/>
        </authorList>
    </citation>
    <scope>NUCLEOTIDE SEQUENCE [LARGE SCALE GENOMIC DNA]</scope>
</reference>
<feature type="region of interest" description="Disordered" evidence="1">
    <location>
        <begin position="1"/>
        <end position="22"/>
    </location>
</feature>
<evidence type="ECO:0000256" key="1">
    <source>
        <dbReference type="SAM" id="MobiDB-lite"/>
    </source>
</evidence>
<dbReference type="EMBL" id="LBTW01000003">
    <property type="protein sequence ID" value="KKQ50600.1"/>
    <property type="molecule type" value="Genomic_DNA"/>
</dbReference>
<sequence>MKNLGNKNQGKSRGQKSNNVVETFKDIGSSAADSLKQDLFAKMPQDFMDQLFGPQSTRGQSGELYPGTTAEFNPQLKKKNEENNKLITQVAFERRLFQEERVLIQKRTNELRMQLKVLTDEVLLLAQSTQNLSKEISVAAMQVSGAEPGVYHVFFFERIVEFIRSFRSKVEDATLWMGTANKRAEKKNYWSKYKKHGSKFLLSADHYLTRSAG</sequence>
<protein>
    <recommendedName>
        <fullName evidence="2">DUF5660 domain-containing protein</fullName>
    </recommendedName>
</protein>
<evidence type="ECO:0000259" key="2">
    <source>
        <dbReference type="Pfam" id="PF18904"/>
    </source>
</evidence>
<evidence type="ECO:0000313" key="4">
    <source>
        <dbReference type="Proteomes" id="UP000034366"/>
    </source>
</evidence>